<dbReference type="AlphaFoldDB" id="A0A1A9ZY65"/>
<dbReference type="Pfam" id="PF13423">
    <property type="entry name" value="UCH_1"/>
    <property type="match status" value="1"/>
</dbReference>
<dbReference type="InterPro" id="IPR028881">
    <property type="entry name" value="PAN2_UCH_dom"/>
</dbReference>
<sequence length="110" mass="12216">MIEKLLEQMTEELIEKITEELIKEMTGEQTPINLQSPASYISHSSSYSILMSGALPMLYMSLITSTPCQASNFLRSFRIVPEASALGLILSDNGDIYVQLGSPQVKYLQV</sequence>
<organism evidence="2 3">
    <name type="scientific">Glossina pallidipes</name>
    <name type="common">Tsetse fly</name>
    <dbReference type="NCBI Taxonomy" id="7398"/>
    <lineage>
        <taxon>Eukaryota</taxon>
        <taxon>Metazoa</taxon>
        <taxon>Ecdysozoa</taxon>
        <taxon>Arthropoda</taxon>
        <taxon>Hexapoda</taxon>
        <taxon>Insecta</taxon>
        <taxon>Pterygota</taxon>
        <taxon>Neoptera</taxon>
        <taxon>Endopterygota</taxon>
        <taxon>Diptera</taxon>
        <taxon>Brachycera</taxon>
        <taxon>Muscomorpha</taxon>
        <taxon>Hippoboscoidea</taxon>
        <taxon>Glossinidae</taxon>
        <taxon>Glossina</taxon>
    </lineage>
</organism>
<dbReference type="VEuPathDB" id="VectorBase:GPAI028687"/>
<dbReference type="STRING" id="7398.A0A1A9ZY65"/>
<proteinExistence type="predicted"/>
<evidence type="ECO:0000313" key="3">
    <source>
        <dbReference type="Proteomes" id="UP000092445"/>
    </source>
</evidence>
<reference evidence="3" key="1">
    <citation type="submission" date="2014-03" db="EMBL/GenBank/DDBJ databases">
        <authorList>
            <person name="Aksoy S."/>
            <person name="Warren W."/>
            <person name="Wilson R.K."/>
        </authorList>
    </citation>
    <scope>NUCLEOTIDE SEQUENCE [LARGE SCALE GENOMIC DNA]</scope>
    <source>
        <strain evidence="3">IAEA</strain>
    </source>
</reference>
<protein>
    <submittedName>
        <fullName evidence="2">UCH_1 domain-containing protein</fullName>
    </submittedName>
</protein>
<keyword evidence="3" id="KW-1185">Reference proteome</keyword>
<feature type="domain" description="PAN2 UCH" evidence="1">
    <location>
        <begin position="65"/>
        <end position="93"/>
    </location>
</feature>
<evidence type="ECO:0000313" key="2">
    <source>
        <dbReference type="EnsemblMetazoa" id="GPAI028687-PA"/>
    </source>
</evidence>
<evidence type="ECO:0000259" key="1">
    <source>
        <dbReference type="Pfam" id="PF13423"/>
    </source>
</evidence>
<dbReference type="Proteomes" id="UP000092445">
    <property type="component" value="Unassembled WGS sequence"/>
</dbReference>
<reference evidence="2" key="2">
    <citation type="submission" date="2020-05" db="UniProtKB">
        <authorList>
            <consortium name="EnsemblMetazoa"/>
        </authorList>
    </citation>
    <scope>IDENTIFICATION</scope>
    <source>
        <strain evidence="2">IAEA</strain>
    </source>
</reference>
<name>A0A1A9ZY65_GLOPL</name>
<dbReference type="EnsemblMetazoa" id="GPAI028687-RA">
    <property type="protein sequence ID" value="GPAI028687-PA"/>
    <property type="gene ID" value="GPAI028687"/>
</dbReference>
<accession>A0A1A9ZY65</accession>